<name>T1KU25_TETUR</name>
<dbReference type="EnsemblMetazoa" id="tetur21g01860.1">
    <property type="protein sequence ID" value="tetur21g01860.1"/>
    <property type="gene ID" value="tetur21g01860"/>
</dbReference>
<feature type="domain" description="MIF4G" evidence="5">
    <location>
        <begin position="102"/>
        <end position="310"/>
    </location>
</feature>
<dbReference type="GO" id="GO:0008494">
    <property type="term" value="F:translation activator activity"/>
    <property type="evidence" value="ECO:0007669"/>
    <property type="project" value="TreeGrafter"/>
</dbReference>
<dbReference type="EMBL" id="CAEY01000548">
    <property type="status" value="NOT_ANNOTATED_CDS"/>
    <property type="molecule type" value="Genomic_DNA"/>
</dbReference>
<dbReference type="GO" id="GO:0003723">
    <property type="term" value="F:RNA binding"/>
    <property type="evidence" value="ECO:0007669"/>
    <property type="project" value="InterPro"/>
</dbReference>
<dbReference type="GO" id="GO:0006446">
    <property type="term" value="P:regulation of translational initiation"/>
    <property type="evidence" value="ECO:0007669"/>
    <property type="project" value="TreeGrafter"/>
</dbReference>
<evidence type="ECO:0000256" key="2">
    <source>
        <dbReference type="ARBA" id="ARBA00022490"/>
    </source>
</evidence>
<evidence type="ECO:0000313" key="7">
    <source>
        <dbReference type="Proteomes" id="UP000015104"/>
    </source>
</evidence>
<dbReference type="SMART" id="SM00543">
    <property type="entry name" value="MIF4G"/>
    <property type="match status" value="1"/>
</dbReference>
<evidence type="ECO:0000256" key="4">
    <source>
        <dbReference type="SAM" id="MobiDB-lite"/>
    </source>
</evidence>
<evidence type="ECO:0000259" key="5">
    <source>
        <dbReference type="SMART" id="SM00543"/>
    </source>
</evidence>
<dbReference type="InterPro" id="IPR009818">
    <property type="entry name" value="PAM2_motif"/>
</dbReference>
<dbReference type="STRING" id="32264.T1KU25"/>
<dbReference type="OMA" id="NKCKSAY"/>
<dbReference type="SUPFAM" id="SSF48371">
    <property type="entry name" value="ARM repeat"/>
    <property type="match status" value="1"/>
</dbReference>
<feature type="compositionally biased region" description="Polar residues" evidence="4">
    <location>
        <begin position="1"/>
        <end position="11"/>
    </location>
</feature>
<evidence type="ECO:0000256" key="3">
    <source>
        <dbReference type="ARBA" id="ARBA00022845"/>
    </source>
</evidence>
<gene>
    <name evidence="6" type="primary">107367311</name>
</gene>
<sequence length="384" mass="42447">MSQSKSNNQAEAKSGASKKWTLNPEAAEFVPRFTPSQPTLSSGMGSYKPLGSGGSGTGSSMAGTTGPPSRVSKAYHNGNEWSENENEFVRESDSEVEDYVALSELKDFIDAISSNPAQYDTELNYITEVLNNWITEDPDIIMQCIVNTIVDQGIIDTNFRYNGVRLCVHLIANLRAITSKGSFKDILLQRCQREISRRDSMAKASDGGHYLRGVALFIADLSTRIDDSDLVEALPELIETLLSHTTTDNVKCACNILKLCGTHLEDYLKKNQSDQMDNIFDRLKGISSRSQVSDSLKNVINNVVEFRANNWKTPASSSSIVNPYASGANNPYNDYSSSNINHHYQSYGQNDHHPSYDFGPCGDEGDQDVCDAFEEFLRDSGQLK</sequence>
<keyword evidence="7" id="KW-1185">Reference proteome</keyword>
<dbReference type="GO" id="GO:0005737">
    <property type="term" value="C:cytoplasm"/>
    <property type="evidence" value="ECO:0007669"/>
    <property type="project" value="UniProtKB-SubCell"/>
</dbReference>
<dbReference type="Gene3D" id="1.25.40.180">
    <property type="match status" value="1"/>
</dbReference>
<reference evidence="7" key="1">
    <citation type="submission" date="2011-08" db="EMBL/GenBank/DDBJ databases">
        <authorList>
            <person name="Rombauts S."/>
        </authorList>
    </citation>
    <scope>NUCLEOTIDE SEQUENCE</scope>
    <source>
        <strain evidence="7">London</strain>
    </source>
</reference>
<feature type="compositionally biased region" description="Low complexity" evidence="4">
    <location>
        <begin position="58"/>
        <end position="69"/>
    </location>
</feature>
<evidence type="ECO:0000256" key="1">
    <source>
        <dbReference type="ARBA" id="ARBA00004496"/>
    </source>
</evidence>
<keyword evidence="2" id="KW-0963">Cytoplasm</keyword>
<dbReference type="AlphaFoldDB" id="T1KU25"/>
<keyword evidence="3" id="KW-0810">Translation regulation</keyword>
<accession>T1KU25</accession>
<dbReference type="eggNOG" id="KOG0401">
    <property type="taxonomic scope" value="Eukaryota"/>
</dbReference>
<protein>
    <recommendedName>
        <fullName evidence="5">MIF4G domain-containing protein</fullName>
    </recommendedName>
</protein>
<dbReference type="HOGENOM" id="CLU_925385_0_0_1"/>
<dbReference type="OrthoDB" id="8171816at2759"/>
<proteinExistence type="predicted"/>
<evidence type="ECO:0000313" key="6">
    <source>
        <dbReference type="EnsemblMetazoa" id="tetur21g01860.1"/>
    </source>
</evidence>
<dbReference type="InterPro" id="IPR016024">
    <property type="entry name" value="ARM-type_fold"/>
</dbReference>
<dbReference type="PANTHER" id="PTHR23254:SF15">
    <property type="entry name" value="POLYADENYLATE-BINDING PROTEIN-INTERACTING PROTEIN 1"/>
    <property type="match status" value="1"/>
</dbReference>
<dbReference type="Pfam" id="PF02854">
    <property type="entry name" value="MIF4G"/>
    <property type="match status" value="1"/>
</dbReference>
<comment type="subcellular location">
    <subcellularLocation>
        <location evidence="1">Cytoplasm</location>
    </subcellularLocation>
</comment>
<feature type="region of interest" description="Disordered" evidence="4">
    <location>
        <begin position="1"/>
        <end position="92"/>
    </location>
</feature>
<dbReference type="InterPro" id="IPR003890">
    <property type="entry name" value="MIF4G-like_typ-3"/>
</dbReference>
<dbReference type="KEGG" id="tut:107367311"/>
<dbReference type="InterPro" id="IPR051367">
    <property type="entry name" value="mRNA_TranslReg/HistoneTransl"/>
</dbReference>
<feature type="compositionally biased region" description="Polar residues" evidence="4">
    <location>
        <begin position="34"/>
        <end position="44"/>
    </location>
</feature>
<dbReference type="Proteomes" id="UP000015104">
    <property type="component" value="Unassembled WGS sequence"/>
</dbReference>
<dbReference type="PANTHER" id="PTHR23254">
    <property type="entry name" value="EIF4G DOMAIN PROTEIN"/>
    <property type="match status" value="1"/>
</dbReference>
<dbReference type="Pfam" id="PF07145">
    <property type="entry name" value="PAM2"/>
    <property type="match status" value="1"/>
</dbReference>
<reference evidence="6" key="2">
    <citation type="submission" date="2015-06" db="UniProtKB">
        <authorList>
            <consortium name="EnsemblMetazoa"/>
        </authorList>
    </citation>
    <scope>IDENTIFICATION</scope>
</reference>
<organism evidence="6 7">
    <name type="scientific">Tetranychus urticae</name>
    <name type="common">Two-spotted spider mite</name>
    <dbReference type="NCBI Taxonomy" id="32264"/>
    <lineage>
        <taxon>Eukaryota</taxon>
        <taxon>Metazoa</taxon>
        <taxon>Ecdysozoa</taxon>
        <taxon>Arthropoda</taxon>
        <taxon>Chelicerata</taxon>
        <taxon>Arachnida</taxon>
        <taxon>Acari</taxon>
        <taxon>Acariformes</taxon>
        <taxon>Trombidiformes</taxon>
        <taxon>Prostigmata</taxon>
        <taxon>Eleutherengona</taxon>
        <taxon>Raphignathae</taxon>
        <taxon>Tetranychoidea</taxon>
        <taxon>Tetranychidae</taxon>
        <taxon>Tetranychus</taxon>
    </lineage>
</organism>